<accession>X1FPZ1</accession>
<dbReference type="Pfam" id="PF01725">
    <property type="entry name" value="Ham1p_like"/>
    <property type="match status" value="1"/>
</dbReference>
<protein>
    <recommendedName>
        <fullName evidence="2">Non-canonical purine NTP pyrophosphatase</fullName>
    </recommendedName>
</protein>
<reference evidence="1" key="1">
    <citation type="journal article" date="2014" name="Front. Microbiol.">
        <title>High frequency of phylogenetically diverse reductive dehalogenase-homologous genes in deep subseafloor sedimentary metagenomes.</title>
        <authorList>
            <person name="Kawai M."/>
            <person name="Futagami T."/>
            <person name="Toyoda A."/>
            <person name="Takaki Y."/>
            <person name="Nishi S."/>
            <person name="Hori S."/>
            <person name="Arai W."/>
            <person name="Tsubouchi T."/>
            <person name="Morono Y."/>
            <person name="Uchiyama I."/>
            <person name="Ito T."/>
            <person name="Fujiyama A."/>
            <person name="Inagaki F."/>
            <person name="Takami H."/>
        </authorList>
    </citation>
    <scope>NUCLEOTIDE SEQUENCE</scope>
    <source>
        <strain evidence="1">Expedition CK06-06</strain>
    </source>
</reference>
<comment type="caution">
    <text evidence="1">The sequence shown here is derived from an EMBL/GenBank/DDBJ whole genome shotgun (WGS) entry which is preliminary data.</text>
</comment>
<dbReference type="InterPro" id="IPR029001">
    <property type="entry name" value="ITPase-like_fam"/>
</dbReference>
<dbReference type="GO" id="GO:0047429">
    <property type="term" value="F:nucleoside triphosphate diphosphatase activity"/>
    <property type="evidence" value="ECO:0007669"/>
    <property type="project" value="InterPro"/>
</dbReference>
<evidence type="ECO:0008006" key="2">
    <source>
        <dbReference type="Google" id="ProtNLM"/>
    </source>
</evidence>
<dbReference type="AlphaFoldDB" id="X1FPZ1"/>
<proteinExistence type="predicted"/>
<organism evidence="1">
    <name type="scientific">marine sediment metagenome</name>
    <dbReference type="NCBI Taxonomy" id="412755"/>
    <lineage>
        <taxon>unclassified sequences</taxon>
        <taxon>metagenomes</taxon>
        <taxon>ecological metagenomes</taxon>
    </lineage>
</organism>
<name>X1FPZ1_9ZZZZ</name>
<dbReference type="SUPFAM" id="SSF52972">
    <property type="entry name" value="ITPase-like"/>
    <property type="match status" value="1"/>
</dbReference>
<dbReference type="InterPro" id="IPR002637">
    <property type="entry name" value="RdgB/HAM1"/>
</dbReference>
<dbReference type="Gene3D" id="3.90.950.10">
    <property type="match status" value="1"/>
</dbReference>
<feature type="non-terminal residue" evidence="1">
    <location>
        <position position="1"/>
    </location>
</feature>
<gene>
    <name evidence="1" type="ORF">S03H2_15204</name>
</gene>
<dbReference type="GO" id="GO:0009143">
    <property type="term" value="P:nucleoside triphosphate catabolic process"/>
    <property type="evidence" value="ECO:0007669"/>
    <property type="project" value="InterPro"/>
</dbReference>
<dbReference type="EMBL" id="BARU01007719">
    <property type="protein sequence ID" value="GAH47032.1"/>
    <property type="molecule type" value="Genomic_DNA"/>
</dbReference>
<sequence length="36" mass="4253">ELPNNTFGELSTEEKNSISHRAKAWQKLLFFLKTHH</sequence>
<evidence type="ECO:0000313" key="1">
    <source>
        <dbReference type="EMBL" id="GAH47032.1"/>
    </source>
</evidence>